<accession>A0ABU9GYX1</accession>
<keyword evidence="3" id="KW-1185">Reference proteome</keyword>
<sequence length="132" mass="14521">MIKNGLFIKYIGVILIGPLALFPAYALLAIVSALFGYQPLKNYIDAILFSAAMVGGSFFYVYCALFVYGVPISILLKRFNICNLPVVLLASVTPFIIIIPIGWDEPIRPLFLICFGSIVVAIHAYSCLKVKN</sequence>
<feature type="transmembrane region" description="Helical" evidence="1">
    <location>
        <begin position="47"/>
        <end position="70"/>
    </location>
</feature>
<evidence type="ECO:0000256" key="1">
    <source>
        <dbReference type="SAM" id="Phobius"/>
    </source>
</evidence>
<feature type="transmembrane region" description="Helical" evidence="1">
    <location>
        <begin position="82"/>
        <end position="103"/>
    </location>
</feature>
<keyword evidence="1" id="KW-0472">Membrane</keyword>
<organism evidence="2 3">
    <name type="scientific">Pseudoalteromonas issachenkonii</name>
    <dbReference type="NCBI Taxonomy" id="152297"/>
    <lineage>
        <taxon>Bacteria</taxon>
        <taxon>Pseudomonadati</taxon>
        <taxon>Pseudomonadota</taxon>
        <taxon>Gammaproteobacteria</taxon>
        <taxon>Alteromonadales</taxon>
        <taxon>Pseudoalteromonadaceae</taxon>
        <taxon>Pseudoalteromonas</taxon>
    </lineage>
</organism>
<keyword evidence="1" id="KW-1133">Transmembrane helix</keyword>
<name>A0ABU9GYX1_9GAMM</name>
<evidence type="ECO:0000313" key="3">
    <source>
        <dbReference type="Proteomes" id="UP001371391"/>
    </source>
</evidence>
<comment type="caution">
    <text evidence="2">The sequence shown here is derived from an EMBL/GenBank/DDBJ whole genome shotgun (WGS) entry which is preliminary data.</text>
</comment>
<evidence type="ECO:0008006" key="4">
    <source>
        <dbReference type="Google" id="ProtNLM"/>
    </source>
</evidence>
<protein>
    <recommendedName>
        <fullName evidence="4">EamA domain-containing protein</fullName>
    </recommendedName>
</protein>
<dbReference type="EMBL" id="JBAKAW010000005">
    <property type="protein sequence ID" value="MEL0654760.1"/>
    <property type="molecule type" value="Genomic_DNA"/>
</dbReference>
<gene>
    <name evidence="2" type="ORF">V6257_06960</name>
</gene>
<dbReference type="Proteomes" id="UP001371391">
    <property type="component" value="Unassembled WGS sequence"/>
</dbReference>
<proteinExistence type="predicted"/>
<feature type="transmembrane region" description="Helical" evidence="1">
    <location>
        <begin position="12"/>
        <end position="35"/>
    </location>
</feature>
<dbReference type="RefSeq" id="WP_341602107.1">
    <property type="nucleotide sequence ID" value="NZ_JBAKAW010000005.1"/>
</dbReference>
<keyword evidence="1" id="KW-0812">Transmembrane</keyword>
<reference evidence="2 3" key="1">
    <citation type="submission" date="2024-02" db="EMBL/GenBank/DDBJ databases">
        <title>Bacteria isolated from the canopy kelp, Nereocystis luetkeana.</title>
        <authorList>
            <person name="Pfister C.A."/>
            <person name="Younker I.T."/>
            <person name="Light S.H."/>
        </authorList>
    </citation>
    <scope>NUCLEOTIDE SEQUENCE [LARGE SCALE GENOMIC DNA]</scope>
    <source>
        <strain evidence="2 3">TI.1.03</strain>
    </source>
</reference>
<evidence type="ECO:0000313" key="2">
    <source>
        <dbReference type="EMBL" id="MEL0654760.1"/>
    </source>
</evidence>
<feature type="transmembrane region" description="Helical" evidence="1">
    <location>
        <begin position="109"/>
        <end position="128"/>
    </location>
</feature>